<name>A0A261TMY4_9BORD</name>
<proteinExistence type="predicted"/>
<dbReference type="AlphaFoldDB" id="A0A261TMY4"/>
<gene>
    <name evidence="1" type="ORF">CAL20_24875</name>
</gene>
<keyword evidence="2" id="KW-1185">Reference proteome</keyword>
<reference evidence="1 2" key="1">
    <citation type="submission" date="2017-05" db="EMBL/GenBank/DDBJ databases">
        <title>Complete and WGS of Bordetella genogroups.</title>
        <authorList>
            <person name="Spilker T."/>
            <person name="LiPuma J."/>
        </authorList>
    </citation>
    <scope>NUCLEOTIDE SEQUENCE [LARGE SCALE GENOMIC DNA]</scope>
    <source>
        <strain evidence="1 2">AU9919</strain>
    </source>
</reference>
<protein>
    <submittedName>
        <fullName evidence="1">Uncharacterized protein</fullName>
    </submittedName>
</protein>
<evidence type="ECO:0000313" key="2">
    <source>
        <dbReference type="Proteomes" id="UP000216885"/>
    </source>
</evidence>
<comment type="caution">
    <text evidence="1">The sequence shown here is derived from an EMBL/GenBank/DDBJ whole genome shotgun (WGS) entry which is preliminary data.</text>
</comment>
<organism evidence="1 2">
    <name type="scientific">Bordetella genomosp. 4</name>
    <dbReference type="NCBI Taxonomy" id="463044"/>
    <lineage>
        <taxon>Bacteria</taxon>
        <taxon>Pseudomonadati</taxon>
        <taxon>Pseudomonadota</taxon>
        <taxon>Betaproteobacteria</taxon>
        <taxon>Burkholderiales</taxon>
        <taxon>Alcaligenaceae</taxon>
        <taxon>Bordetella</taxon>
    </lineage>
</organism>
<sequence>MNVMSSVTIGASLLRHAHSSMTVGAALLRNAYSPQADAQTARIQPRSDSDVRESYNAAVSKAYEAFAKEAAVFHDEQQCFGDELARKAFNMRDEIKKAHQAETSWLGQAGIWIRNLLMYGSDNATYEGLSKKKNPEEIAYSAFKTNGRDLGLTGNGFGDILDTWNAIKADSDLYPEHITPAMVAAFKAQPRGQVDVVAILAARTAVVTSSEMQAGNAVDVLSSDEVDITTTMAARPASPGVLSKDDLIVSMMTHTPRRNFAAYI</sequence>
<evidence type="ECO:0000313" key="1">
    <source>
        <dbReference type="EMBL" id="OZI49993.1"/>
    </source>
</evidence>
<dbReference type="Proteomes" id="UP000216885">
    <property type="component" value="Unassembled WGS sequence"/>
</dbReference>
<dbReference type="RefSeq" id="WP_094839335.1">
    <property type="nucleotide sequence ID" value="NZ_NEVQ01000023.1"/>
</dbReference>
<accession>A0A261TMY4</accession>
<dbReference type="EMBL" id="NEVQ01000023">
    <property type="protein sequence ID" value="OZI49993.1"/>
    <property type="molecule type" value="Genomic_DNA"/>
</dbReference>